<dbReference type="InterPro" id="IPR052902">
    <property type="entry name" value="ABC-2_transporter"/>
</dbReference>
<dbReference type="GO" id="GO:0140359">
    <property type="term" value="F:ABC-type transporter activity"/>
    <property type="evidence" value="ECO:0007669"/>
    <property type="project" value="InterPro"/>
</dbReference>
<feature type="transmembrane region" description="Helical" evidence="5">
    <location>
        <begin position="252"/>
        <end position="277"/>
    </location>
</feature>
<evidence type="ECO:0000256" key="1">
    <source>
        <dbReference type="ARBA" id="ARBA00004141"/>
    </source>
</evidence>
<dbReference type="PROSITE" id="PS51012">
    <property type="entry name" value="ABC_TM2"/>
    <property type="match status" value="1"/>
</dbReference>
<keyword evidence="8" id="KW-1185">Reference proteome</keyword>
<dbReference type="Proteomes" id="UP000292424">
    <property type="component" value="Chromosome"/>
</dbReference>
<dbReference type="PANTHER" id="PTHR43027:SF1">
    <property type="entry name" value="DOXORUBICIN RESISTANCE ABC TRANSPORTER PERMEASE PROTEIN DRRC-RELATED"/>
    <property type="match status" value="1"/>
</dbReference>
<name>A0A5P2G932_9BACT</name>
<dbReference type="KEGG" id="arac:E0W69_017920"/>
<feature type="transmembrane region" description="Helical" evidence="5">
    <location>
        <begin position="173"/>
        <end position="196"/>
    </location>
</feature>
<dbReference type="EMBL" id="CP044016">
    <property type="protein sequence ID" value="QES90452.1"/>
    <property type="molecule type" value="Genomic_DNA"/>
</dbReference>
<dbReference type="RefSeq" id="WP_131331434.1">
    <property type="nucleotide sequence ID" value="NZ_CP044016.1"/>
</dbReference>
<accession>A0A5P2G932</accession>
<evidence type="ECO:0000256" key="3">
    <source>
        <dbReference type="ARBA" id="ARBA00022989"/>
    </source>
</evidence>
<dbReference type="Pfam" id="PF12698">
    <property type="entry name" value="ABC2_membrane_3"/>
    <property type="match status" value="1"/>
</dbReference>
<evidence type="ECO:0000256" key="5">
    <source>
        <dbReference type="SAM" id="Phobius"/>
    </source>
</evidence>
<dbReference type="AlphaFoldDB" id="A0A5P2G932"/>
<dbReference type="GO" id="GO:0016020">
    <property type="term" value="C:membrane"/>
    <property type="evidence" value="ECO:0007669"/>
    <property type="project" value="UniProtKB-SubCell"/>
</dbReference>
<gene>
    <name evidence="7" type="ORF">E0W69_017920</name>
</gene>
<keyword evidence="2 5" id="KW-0812">Transmembrane</keyword>
<proteinExistence type="predicted"/>
<feature type="transmembrane region" description="Helical" evidence="5">
    <location>
        <begin position="29"/>
        <end position="46"/>
    </location>
</feature>
<keyword evidence="4 5" id="KW-0472">Membrane</keyword>
<dbReference type="InterPro" id="IPR047817">
    <property type="entry name" value="ABC2_TM_bact-type"/>
</dbReference>
<evidence type="ECO:0000313" key="8">
    <source>
        <dbReference type="Proteomes" id="UP000292424"/>
    </source>
</evidence>
<reference evidence="7 8" key="1">
    <citation type="submission" date="2019-09" db="EMBL/GenBank/DDBJ databases">
        <title>Complete genome sequence of Arachidicoccus sp. B3-10 isolated from apple orchard soil.</title>
        <authorList>
            <person name="Kim H.S."/>
            <person name="Han K.-I."/>
            <person name="Suh M.K."/>
            <person name="Lee K.C."/>
            <person name="Eom M.K."/>
            <person name="Kim J.-S."/>
            <person name="Kang S.W."/>
            <person name="Sin Y."/>
            <person name="Lee J.-S."/>
        </authorList>
    </citation>
    <scope>NUCLEOTIDE SEQUENCE [LARGE SCALE GENOMIC DNA]</scope>
    <source>
        <strain evidence="7 8">B3-10</strain>
    </source>
</reference>
<feature type="domain" description="ABC transmembrane type-2" evidence="6">
    <location>
        <begin position="128"/>
        <end position="368"/>
    </location>
</feature>
<feature type="transmembrane region" description="Helical" evidence="5">
    <location>
        <begin position="289"/>
        <end position="307"/>
    </location>
</feature>
<sequence>MAGKYNQFRAMLAITRAGLQSMLRSPSSIMFSIGFPLVFILVFGFMGDTNKISLKIAVDHQSDTLNPIYFQIKNAATFDIVEKSKEATLEDVQKGRIVGIISIKKSNDPKAPETISITTSHAVSTQNISVLKTMLNAEIDKMDRTLYPNAATVATVEKEVNVLPGRVYRTIDFILPGMMGFSLLAAGIFGVAFLFFNLRQQLVLKRFFATPISRTYIVLGEALSRVIFQMVTAVIIIAVGVFAFHFTLIHGWITFLEIMLLSFFSLVIFMGCGFIVGSVAKTESAVPPLANIFTMPQFLLAGTFFSIESFPQWLQTFCNFLPLTHFNNAMRNIAFEGASLFACWPDLLNLTIWGIIVYAIAIKLFRWE</sequence>
<dbReference type="OrthoDB" id="9778589at2"/>
<dbReference type="PANTHER" id="PTHR43027">
    <property type="entry name" value="DOXORUBICIN RESISTANCE ABC TRANSPORTER PERMEASE PROTEIN DRRC-RELATED"/>
    <property type="match status" value="1"/>
</dbReference>
<evidence type="ECO:0000256" key="2">
    <source>
        <dbReference type="ARBA" id="ARBA00022692"/>
    </source>
</evidence>
<dbReference type="InterPro" id="IPR013525">
    <property type="entry name" value="ABC2_TM"/>
</dbReference>
<feature type="transmembrane region" description="Helical" evidence="5">
    <location>
        <begin position="347"/>
        <end position="365"/>
    </location>
</feature>
<evidence type="ECO:0000256" key="4">
    <source>
        <dbReference type="ARBA" id="ARBA00023136"/>
    </source>
</evidence>
<comment type="subcellular location">
    <subcellularLocation>
        <location evidence="1">Membrane</location>
        <topology evidence="1">Multi-pass membrane protein</topology>
    </subcellularLocation>
</comment>
<feature type="transmembrane region" description="Helical" evidence="5">
    <location>
        <begin position="226"/>
        <end position="246"/>
    </location>
</feature>
<evidence type="ECO:0000313" key="7">
    <source>
        <dbReference type="EMBL" id="QES90452.1"/>
    </source>
</evidence>
<organism evidence="7 8">
    <name type="scientific">Rhizosphaericola mali</name>
    <dbReference type="NCBI Taxonomy" id="2545455"/>
    <lineage>
        <taxon>Bacteria</taxon>
        <taxon>Pseudomonadati</taxon>
        <taxon>Bacteroidota</taxon>
        <taxon>Chitinophagia</taxon>
        <taxon>Chitinophagales</taxon>
        <taxon>Chitinophagaceae</taxon>
        <taxon>Rhizosphaericola</taxon>
    </lineage>
</organism>
<keyword evidence="3 5" id="KW-1133">Transmembrane helix</keyword>
<protein>
    <submittedName>
        <fullName evidence="7">ABC transporter permease</fullName>
    </submittedName>
</protein>
<evidence type="ECO:0000259" key="6">
    <source>
        <dbReference type="PROSITE" id="PS51012"/>
    </source>
</evidence>